<dbReference type="AlphaFoldDB" id="A0A9W8R716"/>
<evidence type="ECO:0000313" key="2">
    <source>
        <dbReference type="Proteomes" id="UP001152087"/>
    </source>
</evidence>
<dbReference type="Proteomes" id="UP001152087">
    <property type="component" value="Unassembled WGS sequence"/>
</dbReference>
<protein>
    <submittedName>
        <fullName evidence="1">Uncharacterized protein</fullName>
    </submittedName>
</protein>
<evidence type="ECO:0000313" key="1">
    <source>
        <dbReference type="EMBL" id="KAJ4188959.1"/>
    </source>
</evidence>
<keyword evidence="2" id="KW-1185">Reference proteome</keyword>
<proteinExistence type="predicted"/>
<name>A0A9W8R716_9HYPO</name>
<accession>A0A9W8R716</accession>
<comment type="caution">
    <text evidence="1">The sequence shown here is derived from an EMBL/GenBank/DDBJ whole genome shotgun (WGS) entry which is preliminary data.</text>
</comment>
<dbReference type="EMBL" id="JAOQAV010000014">
    <property type="protein sequence ID" value="KAJ4188959.1"/>
    <property type="molecule type" value="Genomic_DNA"/>
</dbReference>
<sequence>MIGFQEGGEFTAIISIRAKDRSQANTLKIDASVSLTLEKASGSLDVAVDKIKRDILTENETTISVTWTGGGQDLKKDEEDWTFDAMRAVALKFPDRVAKCPMRTHAVLTNYSSLKSFHSSSTHFNLLSDENARVYTSALRDAFLDYQNIAKGLAVLALDVNAGTQRLVTQKEKLDKEDSEGLDT</sequence>
<reference evidence="1" key="1">
    <citation type="submission" date="2022-09" db="EMBL/GenBank/DDBJ databases">
        <title>Fusarium specimens isolated from Avocado Roots.</title>
        <authorList>
            <person name="Stajich J."/>
            <person name="Roper C."/>
            <person name="Heimlech-Rivalta G."/>
        </authorList>
    </citation>
    <scope>NUCLEOTIDE SEQUENCE</scope>
    <source>
        <strain evidence="1">A02</strain>
    </source>
</reference>
<organism evidence="1 2">
    <name type="scientific">Fusarium falciforme</name>
    <dbReference type="NCBI Taxonomy" id="195108"/>
    <lineage>
        <taxon>Eukaryota</taxon>
        <taxon>Fungi</taxon>
        <taxon>Dikarya</taxon>
        <taxon>Ascomycota</taxon>
        <taxon>Pezizomycotina</taxon>
        <taxon>Sordariomycetes</taxon>
        <taxon>Hypocreomycetidae</taxon>
        <taxon>Hypocreales</taxon>
        <taxon>Nectriaceae</taxon>
        <taxon>Fusarium</taxon>
        <taxon>Fusarium solani species complex</taxon>
    </lineage>
</organism>
<gene>
    <name evidence="1" type="ORF">NW755_006461</name>
</gene>